<dbReference type="WBParaSite" id="ECPE_0001550201-mRNA-1">
    <property type="protein sequence ID" value="ECPE_0001550201-mRNA-1"/>
    <property type="gene ID" value="ECPE_0001550201"/>
</dbReference>
<feature type="region of interest" description="Disordered" evidence="1">
    <location>
        <begin position="1"/>
        <end position="63"/>
    </location>
</feature>
<feature type="region of interest" description="Disordered" evidence="1">
    <location>
        <begin position="77"/>
        <end position="112"/>
    </location>
</feature>
<reference evidence="4" key="1">
    <citation type="submission" date="2016-06" db="UniProtKB">
        <authorList>
            <consortium name="WormBaseParasite"/>
        </authorList>
    </citation>
    <scope>IDENTIFICATION</scope>
</reference>
<feature type="compositionally biased region" description="Basic and acidic residues" evidence="1">
    <location>
        <begin position="28"/>
        <end position="43"/>
    </location>
</feature>
<dbReference type="AlphaFoldDB" id="A0A183B8C7"/>
<evidence type="ECO:0000313" key="4">
    <source>
        <dbReference type="WBParaSite" id="ECPE_0001550201-mRNA-1"/>
    </source>
</evidence>
<dbReference type="EMBL" id="UZAN01060632">
    <property type="protein sequence ID" value="VDP92734.1"/>
    <property type="molecule type" value="Genomic_DNA"/>
</dbReference>
<organism evidence="4">
    <name type="scientific">Echinostoma caproni</name>
    <dbReference type="NCBI Taxonomy" id="27848"/>
    <lineage>
        <taxon>Eukaryota</taxon>
        <taxon>Metazoa</taxon>
        <taxon>Spiralia</taxon>
        <taxon>Lophotrochozoa</taxon>
        <taxon>Platyhelminthes</taxon>
        <taxon>Trematoda</taxon>
        <taxon>Digenea</taxon>
        <taxon>Plagiorchiida</taxon>
        <taxon>Echinostomata</taxon>
        <taxon>Echinostomatoidea</taxon>
        <taxon>Echinostomatidae</taxon>
        <taxon>Echinostoma</taxon>
    </lineage>
</organism>
<gene>
    <name evidence="2" type="ORF">ECPE_LOCUS15462</name>
</gene>
<feature type="compositionally biased region" description="Polar residues" evidence="1">
    <location>
        <begin position="91"/>
        <end position="104"/>
    </location>
</feature>
<evidence type="ECO:0000313" key="3">
    <source>
        <dbReference type="Proteomes" id="UP000272942"/>
    </source>
</evidence>
<proteinExistence type="predicted"/>
<dbReference type="Proteomes" id="UP000272942">
    <property type="component" value="Unassembled WGS sequence"/>
</dbReference>
<sequence>HRGPDSQFNRGKPKPPTKRVSLEEEDHSVDRESGDQTGLRRDSAVSVIQKQQEEQPEQPNHHLFIDPKVLNSDADRDAQQPLTSDIPGESAPSSGRTSTRVSQTAAASSGFGARAAALTGPTSTAIVPYDQSRLAIHISTAEAEQFAEYWDHSVFAAARVTAVGLATVATVCLICSAGASTWVYHGTGLYGISSE</sequence>
<protein>
    <submittedName>
        <fullName evidence="4">Transmembrane protein</fullName>
    </submittedName>
</protein>
<name>A0A183B8C7_9TREM</name>
<accession>A0A183B8C7</accession>
<keyword evidence="3" id="KW-1185">Reference proteome</keyword>
<evidence type="ECO:0000256" key="1">
    <source>
        <dbReference type="SAM" id="MobiDB-lite"/>
    </source>
</evidence>
<evidence type="ECO:0000313" key="2">
    <source>
        <dbReference type="EMBL" id="VDP92734.1"/>
    </source>
</evidence>
<reference evidence="2 3" key="2">
    <citation type="submission" date="2018-11" db="EMBL/GenBank/DDBJ databases">
        <authorList>
            <consortium name="Pathogen Informatics"/>
        </authorList>
    </citation>
    <scope>NUCLEOTIDE SEQUENCE [LARGE SCALE GENOMIC DNA]</scope>
    <source>
        <strain evidence="2 3">Egypt</strain>
    </source>
</reference>